<organism evidence="2 3">
    <name type="scientific">Methyloligella halotolerans</name>
    <dbReference type="NCBI Taxonomy" id="1177755"/>
    <lineage>
        <taxon>Bacteria</taxon>
        <taxon>Pseudomonadati</taxon>
        <taxon>Pseudomonadota</taxon>
        <taxon>Alphaproteobacteria</taxon>
        <taxon>Hyphomicrobiales</taxon>
        <taxon>Hyphomicrobiaceae</taxon>
        <taxon>Methyloligella</taxon>
    </lineage>
</organism>
<evidence type="ECO:0000313" key="3">
    <source>
        <dbReference type="Proteomes" id="UP000095087"/>
    </source>
</evidence>
<dbReference type="Proteomes" id="UP000095087">
    <property type="component" value="Unassembled WGS sequence"/>
</dbReference>
<gene>
    <name evidence="2" type="ORF">A7A08_02397</name>
</gene>
<evidence type="ECO:0000256" key="1">
    <source>
        <dbReference type="SAM" id="Phobius"/>
    </source>
</evidence>
<comment type="caution">
    <text evidence="2">The sequence shown here is derived from an EMBL/GenBank/DDBJ whole genome shotgun (WGS) entry which is preliminary data.</text>
</comment>
<sequence>MVENTDNETSDRSRLWLLALPVIYTLAGPLVLSIFAAVLFVLYQIWLGATSAPAPEMEPELVLHGLLVGMPEVYYLMEPWLFPVTGTVLALAILAMGRASKPLALSIIAIVPLAGLFGLPALGAGGDERSLLAPAVLALLAFLSMTVLWELWRRWPATTLVVSVLAAGLVFTNLWLSGRADVWLFMMTT</sequence>
<proteinExistence type="predicted"/>
<keyword evidence="1" id="KW-1133">Transmembrane helix</keyword>
<feature type="transmembrane region" description="Helical" evidence="1">
    <location>
        <begin position="80"/>
        <end position="96"/>
    </location>
</feature>
<dbReference type="RefSeq" id="WP_069095601.1">
    <property type="nucleotide sequence ID" value="NZ_MASI01000006.1"/>
</dbReference>
<dbReference type="STRING" id="1177755.A7A08_02397"/>
<feature type="transmembrane region" description="Helical" evidence="1">
    <location>
        <begin position="103"/>
        <end position="125"/>
    </location>
</feature>
<reference evidence="2 3" key="1">
    <citation type="submission" date="2016-07" db="EMBL/GenBank/DDBJ databases">
        <title>Draft genome sequence of Methyloligella halotolerans C2T (VKM B-2706T=CCUG 61687T=DSM 25045T), a halotolerant polyhydroxybutyrate accumulating methylotroph.</title>
        <authorList>
            <person name="Vasilenko O.V."/>
            <person name="Doronina N.V."/>
            <person name="Poroshina M.N."/>
            <person name="Tarlachkov S.V."/>
            <person name="Trotsenko Y.A."/>
        </authorList>
    </citation>
    <scope>NUCLEOTIDE SEQUENCE [LARGE SCALE GENOMIC DNA]</scope>
    <source>
        <strain evidence="2 3">VKM B-2706</strain>
    </source>
</reference>
<keyword evidence="1" id="KW-0812">Transmembrane</keyword>
<name>A0A1E2RX43_9HYPH</name>
<protein>
    <submittedName>
        <fullName evidence="2">Uncharacterized protein</fullName>
    </submittedName>
</protein>
<dbReference type="AlphaFoldDB" id="A0A1E2RX43"/>
<dbReference type="EMBL" id="MASI01000006">
    <property type="protein sequence ID" value="ODA66629.1"/>
    <property type="molecule type" value="Genomic_DNA"/>
</dbReference>
<accession>A0A1E2RX43</accession>
<feature type="transmembrane region" description="Helical" evidence="1">
    <location>
        <begin position="131"/>
        <end position="152"/>
    </location>
</feature>
<evidence type="ECO:0000313" key="2">
    <source>
        <dbReference type="EMBL" id="ODA66629.1"/>
    </source>
</evidence>
<feature type="transmembrane region" description="Helical" evidence="1">
    <location>
        <begin position="159"/>
        <end position="176"/>
    </location>
</feature>
<feature type="transmembrane region" description="Helical" evidence="1">
    <location>
        <begin position="15"/>
        <end position="46"/>
    </location>
</feature>
<keyword evidence="3" id="KW-1185">Reference proteome</keyword>
<keyword evidence="1" id="KW-0472">Membrane</keyword>